<organism evidence="2">
    <name type="scientific">bioreactor metagenome</name>
    <dbReference type="NCBI Taxonomy" id="1076179"/>
    <lineage>
        <taxon>unclassified sequences</taxon>
        <taxon>metagenomes</taxon>
        <taxon>ecological metagenomes</taxon>
    </lineage>
</organism>
<evidence type="ECO:0000313" key="2">
    <source>
        <dbReference type="EMBL" id="MPN44323.1"/>
    </source>
</evidence>
<dbReference type="EMBL" id="VSSQ01103354">
    <property type="protein sequence ID" value="MPN44323.1"/>
    <property type="molecule type" value="Genomic_DNA"/>
</dbReference>
<proteinExistence type="predicted"/>
<comment type="caution">
    <text evidence="2">The sequence shown here is derived from an EMBL/GenBank/DDBJ whole genome shotgun (WGS) entry which is preliminary data.</text>
</comment>
<name>A0A645IA81_9ZZZZ</name>
<accession>A0A645IA81</accession>
<sequence length="163" mass="18387">MGSQGNRNCRHVQGGYHQTIEQACQGSHQKRQGDHGGNRSPALGCRTDHVRTESDDGSDGDIDITAHDDENHRQGHDRLLRELEGGIHQVEPIQKVRGPERKEDEHACKDDAQQHFPLGEELDQPVLQRHFIDEAAFCHQVSLFVHMLTSPLCKQLLVLVLVR</sequence>
<gene>
    <name evidence="2" type="ORF">SDC9_191885</name>
</gene>
<feature type="compositionally biased region" description="Basic and acidic residues" evidence="1">
    <location>
        <begin position="64"/>
        <end position="75"/>
    </location>
</feature>
<evidence type="ECO:0000256" key="1">
    <source>
        <dbReference type="SAM" id="MobiDB-lite"/>
    </source>
</evidence>
<feature type="region of interest" description="Disordered" evidence="1">
    <location>
        <begin position="24"/>
        <end position="75"/>
    </location>
</feature>
<protein>
    <submittedName>
        <fullName evidence="2">Uncharacterized protein</fullName>
    </submittedName>
</protein>
<dbReference type="AlphaFoldDB" id="A0A645IA81"/>
<reference evidence="2" key="1">
    <citation type="submission" date="2019-08" db="EMBL/GenBank/DDBJ databases">
        <authorList>
            <person name="Kucharzyk K."/>
            <person name="Murdoch R.W."/>
            <person name="Higgins S."/>
            <person name="Loffler F."/>
        </authorList>
    </citation>
    <scope>NUCLEOTIDE SEQUENCE</scope>
</reference>